<dbReference type="AlphaFoldDB" id="A0A7W6W8C4"/>
<dbReference type="RefSeq" id="WP_184042350.1">
    <property type="nucleotide sequence ID" value="NZ_JACIGK010000002.1"/>
</dbReference>
<reference evidence="2 3" key="1">
    <citation type="submission" date="2020-08" db="EMBL/GenBank/DDBJ databases">
        <title>Genome sequencing of Purple Non-Sulfur Bacteria from various extreme environments.</title>
        <authorList>
            <person name="Mayer M."/>
        </authorList>
    </citation>
    <scope>NUCLEOTIDE SEQUENCE [LARGE SCALE GENOMIC DNA]</scope>
    <source>
        <strain evidence="2 3">JA131</strain>
    </source>
</reference>
<feature type="compositionally biased region" description="Basic and acidic residues" evidence="1">
    <location>
        <begin position="1"/>
        <end position="18"/>
    </location>
</feature>
<evidence type="ECO:0000313" key="3">
    <source>
        <dbReference type="Proteomes" id="UP000554286"/>
    </source>
</evidence>
<gene>
    <name evidence="2" type="ORF">GGD89_000316</name>
</gene>
<dbReference type="EMBL" id="JACIGK010000002">
    <property type="protein sequence ID" value="MBB4264709.1"/>
    <property type="molecule type" value="Genomic_DNA"/>
</dbReference>
<protein>
    <submittedName>
        <fullName evidence="2">Uncharacterized protein</fullName>
    </submittedName>
</protein>
<keyword evidence="3" id="KW-1185">Reference proteome</keyword>
<dbReference type="Proteomes" id="UP000554286">
    <property type="component" value="Unassembled WGS sequence"/>
</dbReference>
<feature type="compositionally biased region" description="Gly residues" evidence="1">
    <location>
        <begin position="49"/>
        <end position="58"/>
    </location>
</feature>
<feature type="region of interest" description="Disordered" evidence="1">
    <location>
        <begin position="49"/>
        <end position="79"/>
    </location>
</feature>
<sequence>MTGDHRDSTARRPRDAGRRRIRRGRVAHLALGVVLGAALFAAPALAAGGGGGHGGGHGSSAASAGDRPDKETVLPRTEADSVTGDYMQLSVMWLPVLQNRRSRYEAFTIRLTPHPDRRVLACFKAPWAHEAVMMALNEQPVSVQDKAHLDAAALKERLLARIATQVGPGLFTDVTLGSGIVEVDPEAQRLSEMCR</sequence>
<comment type="caution">
    <text evidence="2">The sequence shown here is derived from an EMBL/GenBank/DDBJ whole genome shotgun (WGS) entry which is preliminary data.</text>
</comment>
<evidence type="ECO:0000256" key="1">
    <source>
        <dbReference type="SAM" id="MobiDB-lite"/>
    </source>
</evidence>
<evidence type="ECO:0000313" key="2">
    <source>
        <dbReference type="EMBL" id="MBB4264709.1"/>
    </source>
</evidence>
<accession>A0A7W6W8C4</accession>
<name>A0A7W6W8C4_9PROT</name>
<feature type="compositionally biased region" description="Basic and acidic residues" evidence="1">
    <location>
        <begin position="66"/>
        <end position="79"/>
    </location>
</feature>
<feature type="region of interest" description="Disordered" evidence="1">
    <location>
        <begin position="1"/>
        <end position="20"/>
    </location>
</feature>
<proteinExistence type="predicted"/>
<organism evidence="2 3">
    <name type="scientific">Roseospira visakhapatnamensis</name>
    <dbReference type="NCBI Taxonomy" id="390880"/>
    <lineage>
        <taxon>Bacteria</taxon>
        <taxon>Pseudomonadati</taxon>
        <taxon>Pseudomonadota</taxon>
        <taxon>Alphaproteobacteria</taxon>
        <taxon>Rhodospirillales</taxon>
        <taxon>Rhodospirillaceae</taxon>
        <taxon>Roseospira</taxon>
    </lineage>
</organism>